<feature type="active site" description="Cysteine persulfide intermediate" evidence="4">
    <location>
        <position position="106"/>
    </location>
</feature>
<dbReference type="PANTHER" id="PTHR37010">
    <property type="entry name" value="SULFURTRANSFERASE TUSE"/>
    <property type="match status" value="1"/>
</dbReference>
<evidence type="ECO:0000256" key="1">
    <source>
        <dbReference type="ARBA" id="ARBA00004496"/>
    </source>
</evidence>
<keyword evidence="2" id="KW-0963">Cytoplasm</keyword>
<reference evidence="5" key="1">
    <citation type="journal article" date="2014" name="Int. J. Syst. Evol. Microbiol.">
        <title>Complete genome sequence of Corynebacterium casei LMG S-19264T (=DSM 44701T), isolated from a smear-ripened cheese.</title>
        <authorList>
            <consortium name="US DOE Joint Genome Institute (JGI-PGF)"/>
            <person name="Walter F."/>
            <person name="Albersmeier A."/>
            <person name="Kalinowski J."/>
            <person name="Ruckert C."/>
        </authorList>
    </citation>
    <scope>NUCLEOTIDE SEQUENCE</scope>
    <source>
        <strain evidence="5">KCTC 22169</strain>
    </source>
</reference>
<comment type="subcellular location">
    <subcellularLocation>
        <location evidence="1">Cytoplasm</location>
    </subcellularLocation>
</comment>
<comment type="similarity">
    <text evidence="3">Belongs to the dsrC/tusE family.</text>
</comment>
<sequence length="107" mass="12340">MFSMTDHATDHLGFLQDARTWTEHWCRHQAEDQGLELTEQDLAIVRSLRDFYFEYDLSPAMRPLVRHLKNSFGAEVGNSIYLMQRYGESPARTLALLAGLPKPKNCL</sequence>
<name>A0A918K805_9GAMM</name>
<organism evidence="5 6">
    <name type="scientific">Saccharospirillum salsuginis</name>
    <dbReference type="NCBI Taxonomy" id="418750"/>
    <lineage>
        <taxon>Bacteria</taxon>
        <taxon>Pseudomonadati</taxon>
        <taxon>Pseudomonadota</taxon>
        <taxon>Gammaproteobacteria</taxon>
        <taxon>Oceanospirillales</taxon>
        <taxon>Saccharospirillaceae</taxon>
        <taxon>Saccharospirillum</taxon>
    </lineage>
</organism>
<dbReference type="SUPFAM" id="SSF69721">
    <property type="entry name" value="DsrC, the gamma subunit of dissimilatory sulfite reductase"/>
    <property type="match status" value="1"/>
</dbReference>
<gene>
    <name evidence="5" type="primary">yccK</name>
    <name evidence="5" type="ORF">GCM10007392_20660</name>
</gene>
<dbReference type="AlphaFoldDB" id="A0A918K805"/>
<protein>
    <recommendedName>
        <fullName evidence="3">Sulfurtransferase</fullName>
        <ecNumber evidence="3">2.8.1.-</ecNumber>
    </recommendedName>
</protein>
<dbReference type="GO" id="GO:0002143">
    <property type="term" value="P:tRNA wobble position uridine thiolation"/>
    <property type="evidence" value="ECO:0007669"/>
    <property type="project" value="TreeGrafter"/>
</dbReference>
<dbReference type="PANTHER" id="PTHR37010:SF1">
    <property type="entry name" value="SULFURTRANSFERASE TUSE"/>
    <property type="match status" value="1"/>
</dbReference>
<dbReference type="Proteomes" id="UP000626148">
    <property type="component" value="Unassembled WGS sequence"/>
</dbReference>
<keyword evidence="6" id="KW-1185">Reference proteome</keyword>
<dbReference type="InterPro" id="IPR007453">
    <property type="entry name" value="DsrC/TusE"/>
</dbReference>
<proteinExistence type="inferred from homology"/>
<accession>A0A918K805</accession>
<evidence type="ECO:0000256" key="4">
    <source>
        <dbReference type="PIRSR" id="PIRSR006223-50"/>
    </source>
</evidence>
<keyword evidence="3" id="KW-0808">Transferase</keyword>
<dbReference type="InterPro" id="IPR025526">
    <property type="entry name" value="DsrC-like_dom_sf"/>
</dbReference>
<dbReference type="InterPro" id="IPR042072">
    <property type="entry name" value="DsrC-like_C"/>
</dbReference>
<dbReference type="GO" id="GO:0097163">
    <property type="term" value="F:sulfur carrier activity"/>
    <property type="evidence" value="ECO:0007669"/>
    <property type="project" value="TreeGrafter"/>
</dbReference>
<dbReference type="Pfam" id="PF04358">
    <property type="entry name" value="DsrC"/>
    <property type="match status" value="1"/>
</dbReference>
<comment type="caution">
    <text evidence="5">The sequence shown here is derived from an EMBL/GenBank/DDBJ whole genome shotgun (WGS) entry which is preliminary data.</text>
</comment>
<reference evidence="5" key="2">
    <citation type="submission" date="2020-09" db="EMBL/GenBank/DDBJ databases">
        <authorList>
            <person name="Sun Q."/>
            <person name="Kim S."/>
        </authorList>
    </citation>
    <scope>NUCLEOTIDE SEQUENCE</scope>
    <source>
        <strain evidence="5">KCTC 22169</strain>
    </source>
</reference>
<dbReference type="GO" id="GO:0016740">
    <property type="term" value="F:transferase activity"/>
    <property type="evidence" value="ECO:0007669"/>
    <property type="project" value="UniProtKB-KW"/>
</dbReference>
<evidence type="ECO:0000256" key="2">
    <source>
        <dbReference type="ARBA" id="ARBA00022490"/>
    </source>
</evidence>
<dbReference type="GO" id="GO:0005737">
    <property type="term" value="C:cytoplasm"/>
    <property type="evidence" value="ECO:0007669"/>
    <property type="project" value="UniProtKB-SubCell"/>
</dbReference>
<dbReference type="EC" id="2.8.1.-" evidence="3"/>
<dbReference type="Gene3D" id="1.10.10.370">
    <property type="entry name" value="DsrC-like protein, C-terminal domain"/>
    <property type="match status" value="1"/>
</dbReference>
<evidence type="ECO:0000313" key="6">
    <source>
        <dbReference type="Proteomes" id="UP000626148"/>
    </source>
</evidence>
<dbReference type="NCBIfam" id="TIGR03342">
    <property type="entry name" value="dsrC_tusE_dsvC"/>
    <property type="match status" value="1"/>
</dbReference>
<evidence type="ECO:0000256" key="3">
    <source>
        <dbReference type="PIRNR" id="PIRNR006223"/>
    </source>
</evidence>
<dbReference type="EMBL" id="BMXR01000004">
    <property type="protein sequence ID" value="GGX53032.1"/>
    <property type="molecule type" value="Genomic_DNA"/>
</dbReference>
<comment type="function">
    <text evidence="3">Part of a sulfur-relay system.</text>
</comment>
<dbReference type="PIRSF" id="PIRSF006223">
    <property type="entry name" value="DsrC_TusE"/>
    <property type="match status" value="1"/>
</dbReference>
<evidence type="ECO:0000313" key="5">
    <source>
        <dbReference type="EMBL" id="GGX53032.1"/>
    </source>
</evidence>